<protein>
    <recommendedName>
        <fullName evidence="4">Carboxypeptidase-like regulatory domain-containing protein</fullName>
    </recommendedName>
</protein>
<comment type="caution">
    <text evidence="2">The sequence shown here is derived from an EMBL/GenBank/DDBJ whole genome shotgun (WGS) entry which is preliminary data.</text>
</comment>
<keyword evidence="1" id="KW-0732">Signal</keyword>
<evidence type="ECO:0000313" key="3">
    <source>
        <dbReference type="Proteomes" id="UP001241110"/>
    </source>
</evidence>
<sequence length="263" mass="29343">MKKQLFFLLLYLGLMSGGTCTIQAQVSRFSRGGVLVQGFTLQRDSMTVAPYVTIINKRSQFGTISADNGYFSIFAERGDTLEFSAVNLQTAIYVLPAYYAADRVAVRAVMNSKTYQLNEVVVRPYTEKQFKKDFLALQLPDEQPELQLPAIPRLATPSSVAQSGAGVGVVFSGPLTALYNSFSREAKSRKKLAKMMAEDKRKKMYEAKVNPFFVGKITGLSGADLDEFMKYCTLSEEFVIEANEYDVAMALQECLKNFKAERN</sequence>
<organism evidence="2 3">
    <name type="scientific">Xanthocytophaga flava</name>
    <dbReference type="NCBI Taxonomy" id="3048013"/>
    <lineage>
        <taxon>Bacteria</taxon>
        <taxon>Pseudomonadati</taxon>
        <taxon>Bacteroidota</taxon>
        <taxon>Cytophagia</taxon>
        <taxon>Cytophagales</taxon>
        <taxon>Rhodocytophagaceae</taxon>
        <taxon>Xanthocytophaga</taxon>
    </lineage>
</organism>
<name>A0AAE3UAL2_9BACT</name>
<accession>A0AAE3UAL2</accession>
<evidence type="ECO:0000256" key="1">
    <source>
        <dbReference type="SAM" id="SignalP"/>
    </source>
</evidence>
<evidence type="ECO:0000313" key="2">
    <source>
        <dbReference type="EMBL" id="MDJ1483438.1"/>
    </source>
</evidence>
<dbReference type="AlphaFoldDB" id="A0AAE3UAL2"/>
<feature type="signal peptide" evidence="1">
    <location>
        <begin position="1"/>
        <end position="24"/>
    </location>
</feature>
<dbReference type="Proteomes" id="UP001241110">
    <property type="component" value="Unassembled WGS sequence"/>
</dbReference>
<feature type="chain" id="PRO_5042219426" description="Carboxypeptidase-like regulatory domain-containing protein" evidence="1">
    <location>
        <begin position="25"/>
        <end position="263"/>
    </location>
</feature>
<proteinExistence type="predicted"/>
<dbReference type="EMBL" id="JASJOS010000011">
    <property type="protein sequence ID" value="MDJ1483438.1"/>
    <property type="molecule type" value="Genomic_DNA"/>
</dbReference>
<evidence type="ECO:0008006" key="4">
    <source>
        <dbReference type="Google" id="ProtNLM"/>
    </source>
</evidence>
<dbReference type="RefSeq" id="WP_313983277.1">
    <property type="nucleotide sequence ID" value="NZ_JASJOS010000011.1"/>
</dbReference>
<reference evidence="2" key="1">
    <citation type="submission" date="2023-05" db="EMBL/GenBank/DDBJ databases">
        <authorList>
            <person name="Zhang X."/>
        </authorList>
    </citation>
    <scope>NUCLEOTIDE SEQUENCE</scope>
    <source>
        <strain evidence="2">YF14B1</strain>
    </source>
</reference>
<gene>
    <name evidence="2" type="ORF">QNI16_23260</name>
</gene>